<gene>
    <name evidence="1" type="ORF">ACFPP9_03935</name>
</gene>
<evidence type="ECO:0000313" key="2">
    <source>
        <dbReference type="Proteomes" id="UP001596150"/>
    </source>
</evidence>
<dbReference type="RefSeq" id="WP_266342931.1">
    <property type="nucleotide sequence ID" value="NZ_JAPKNH010000002.1"/>
</dbReference>
<dbReference type="Proteomes" id="UP001596150">
    <property type="component" value="Unassembled WGS sequence"/>
</dbReference>
<comment type="caution">
    <text evidence="1">The sequence shown here is derived from an EMBL/GenBank/DDBJ whole genome shotgun (WGS) entry which is preliminary data.</text>
</comment>
<protein>
    <submittedName>
        <fullName evidence="1">Uncharacterized protein</fullName>
    </submittedName>
</protein>
<name>A0ABW0PQI4_9HYPH</name>
<proteinExistence type="predicted"/>
<evidence type="ECO:0000313" key="1">
    <source>
        <dbReference type="EMBL" id="MFC5514911.1"/>
    </source>
</evidence>
<sequence length="86" mass="9457">MSNEMIKRVAMAICEASAGESGRARDDLILDWRKYEPHARAAIEAMRPPTEAMIFRGELVSNGPMEGRKPGRILSAMIDAALQDSP</sequence>
<organism evidence="1 2">
    <name type="scientific">Kaistia terrae</name>
    <dbReference type="NCBI Taxonomy" id="537017"/>
    <lineage>
        <taxon>Bacteria</taxon>
        <taxon>Pseudomonadati</taxon>
        <taxon>Pseudomonadota</taxon>
        <taxon>Alphaproteobacteria</taxon>
        <taxon>Hyphomicrobiales</taxon>
        <taxon>Kaistiaceae</taxon>
        <taxon>Kaistia</taxon>
    </lineage>
</organism>
<accession>A0ABW0PQI4</accession>
<dbReference type="EMBL" id="JBHSML010000002">
    <property type="protein sequence ID" value="MFC5514911.1"/>
    <property type="molecule type" value="Genomic_DNA"/>
</dbReference>
<keyword evidence="2" id="KW-1185">Reference proteome</keyword>
<reference evidence="2" key="1">
    <citation type="journal article" date="2019" name="Int. J. Syst. Evol. Microbiol.">
        <title>The Global Catalogue of Microorganisms (GCM) 10K type strain sequencing project: providing services to taxonomists for standard genome sequencing and annotation.</title>
        <authorList>
            <consortium name="The Broad Institute Genomics Platform"/>
            <consortium name="The Broad Institute Genome Sequencing Center for Infectious Disease"/>
            <person name="Wu L."/>
            <person name="Ma J."/>
        </authorList>
    </citation>
    <scope>NUCLEOTIDE SEQUENCE [LARGE SCALE GENOMIC DNA]</scope>
    <source>
        <strain evidence="2">KACC 12633</strain>
    </source>
</reference>